<keyword evidence="1" id="KW-0732">Signal</keyword>
<dbReference type="GO" id="GO:0033925">
    <property type="term" value="F:mannosyl-glycoprotein endo-beta-N-acetylglucosaminidase activity"/>
    <property type="evidence" value="ECO:0007669"/>
    <property type="project" value="UniProtKB-EC"/>
</dbReference>
<dbReference type="PANTHER" id="PTHR13246:SF1">
    <property type="entry name" value="CYTOSOLIC ENDO-BETA-N-ACETYLGLUCOSAMINIDASE"/>
    <property type="match status" value="1"/>
</dbReference>
<dbReference type="InParanoid" id="A0A7R8YZF3"/>
<sequence length="575" mass="66955">MDEELQRAAHPIKTNQDLWEFEVKSHDLFWPRYIKTAQIRGQTRFLGSEYDSLGAVDTSDPAVSKRQVLVCHDMMGNYREDRKYGTSTKWDDYRFYHWSGVNYFCYFSHFYVTIPPATWINAAHQHGVSVLGTFLTENRDGAKRLREVLEDSETVDKTVDSLVKMCEHFCFEGYLINIECPVEPEKVQTLLYFVRSLTEKIHRNIHKGVVFWYDATDENGKLDWKNELNEHNRCFFNSCDGILINYNWRDEHLENTKNQCNDNPVKVFMGLDVFGRGQLGEMKTAETMSRVVPYNYSVNIFAPGWTYESNGSEFNIDLNAKQGSDKLNYLFMKRNDKFWSLLWEHMPTIAYKKLPFYTDFCVGSGKFSFFMTIKDDRKFFDLSKQSLQPSVPLYGRARYHFEDAVDGGSCLQILQSRKGFRLFATEFQVEKTLVLGFASKGKTAPPQLDCLLEIEGIDSTGICEIVCGNYPAYKAKKGVIFMPRIRSNNTYKITKFLNELDQSVQLPYTLLNGWIVQYFIVSFDQPVMVRDIGIFWRADEEEMYNDNYLGAIYFHAGHLPVEGIDEIHIQDYLVN</sequence>
<protein>
    <recommendedName>
        <fullName evidence="2">Cytosolic endo-beta-N-acetylglucosaminidase TIM barrel domain-containing protein</fullName>
    </recommendedName>
</protein>
<dbReference type="InterPro" id="IPR032979">
    <property type="entry name" value="ENGase"/>
</dbReference>
<proteinExistence type="predicted"/>
<evidence type="ECO:0000313" key="3">
    <source>
        <dbReference type="EMBL" id="CAD7091189.1"/>
    </source>
</evidence>
<gene>
    <name evidence="3" type="ORF">HERILL_LOCUS13616</name>
</gene>
<organism evidence="3 4">
    <name type="scientific">Hermetia illucens</name>
    <name type="common">Black soldier fly</name>
    <dbReference type="NCBI Taxonomy" id="343691"/>
    <lineage>
        <taxon>Eukaryota</taxon>
        <taxon>Metazoa</taxon>
        <taxon>Ecdysozoa</taxon>
        <taxon>Arthropoda</taxon>
        <taxon>Hexapoda</taxon>
        <taxon>Insecta</taxon>
        <taxon>Pterygota</taxon>
        <taxon>Neoptera</taxon>
        <taxon>Endopterygota</taxon>
        <taxon>Diptera</taxon>
        <taxon>Brachycera</taxon>
        <taxon>Stratiomyomorpha</taxon>
        <taxon>Stratiomyidae</taxon>
        <taxon>Hermetiinae</taxon>
        <taxon>Hermetia</taxon>
    </lineage>
</organism>
<dbReference type="InterPro" id="IPR017853">
    <property type="entry name" value="GH"/>
</dbReference>
<dbReference type="OrthoDB" id="284473at2759"/>
<evidence type="ECO:0000313" key="4">
    <source>
        <dbReference type="Proteomes" id="UP000594454"/>
    </source>
</evidence>
<dbReference type="GO" id="GO:0005829">
    <property type="term" value="C:cytosol"/>
    <property type="evidence" value="ECO:0007669"/>
    <property type="project" value="UniProtKB-SubCell"/>
</dbReference>
<dbReference type="CDD" id="cd06547">
    <property type="entry name" value="GH85_ENGase"/>
    <property type="match status" value="1"/>
</dbReference>
<dbReference type="Proteomes" id="UP000594454">
    <property type="component" value="Chromosome 5"/>
</dbReference>
<dbReference type="AlphaFoldDB" id="A0A7R8YZF3"/>
<dbReference type="InterPro" id="IPR005201">
    <property type="entry name" value="TIM_ENGase"/>
</dbReference>
<reference evidence="3 4" key="1">
    <citation type="submission" date="2020-11" db="EMBL/GenBank/DDBJ databases">
        <authorList>
            <person name="Wallbank WR R."/>
            <person name="Pardo Diaz C."/>
            <person name="Kozak K."/>
            <person name="Martin S."/>
            <person name="Jiggins C."/>
            <person name="Moest M."/>
            <person name="Warren A I."/>
            <person name="Generalovic N T."/>
            <person name="Byers J.R.P. K."/>
            <person name="Montejo-Kovacevich G."/>
            <person name="Yen C E."/>
        </authorList>
    </citation>
    <scope>NUCLEOTIDE SEQUENCE [LARGE SCALE GENOMIC DNA]</scope>
</reference>
<keyword evidence="4" id="KW-1185">Reference proteome</keyword>
<feature type="domain" description="Cytosolic endo-beta-N-acetylglucosaminidase TIM barrel" evidence="2">
    <location>
        <begin position="80"/>
        <end position="366"/>
    </location>
</feature>
<name>A0A7R8YZF3_HERIL</name>
<dbReference type="FunCoup" id="A0A7R8YZF3">
    <property type="interactions" value="59"/>
</dbReference>
<accession>A0A7R8YZF3</accession>
<dbReference type="EMBL" id="LR899013">
    <property type="protein sequence ID" value="CAD7091189.1"/>
    <property type="molecule type" value="Genomic_DNA"/>
</dbReference>
<evidence type="ECO:0000259" key="2">
    <source>
        <dbReference type="Pfam" id="PF03644"/>
    </source>
</evidence>
<dbReference type="Pfam" id="PF03644">
    <property type="entry name" value="Glyco_hydro_85"/>
    <property type="match status" value="1"/>
</dbReference>
<dbReference type="Gene3D" id="3.20.20.80">
    <property type="entry name" value="Glycosidases"/>
    <property type="match status" value="1"/>
</dbReference>
<dbReference type="Gene3D" id="2.60.120.260">
    <property type="entry name" value="Galactose-binding domain-like"/>
    <property type="match status" value="1"/>
</dbReference>
<dbReference type="SUPFAM" id="SSF51445">
    <property type="entry name" value="(Trans)glycosidases"/>
    <property type="match status" value="1"/>
</dbReference>
<evidence type="ECO:0000256" key="1">
    <source>
        <dbReference type="ARBA" id="ARBA00022729"/>
    </source>
</evidence>
<dbReference type="PANTHER" id="PTHR13246">
    <property type="entry name" value="ENDO BETA N-ACETYLGLUCOSAMINIDASE"/>
    <property type="match status" value="1"/>
</dbReference>